<keyword evidence="2" id="KW-1185">Reference proteome</keyword>
<name>A0A2T7BGV4_9BACT</name>
<evidence type="ECO:0000313" key="1">
    <source>
        <dbReference type="EMBL" id="PUZ25473.1"/>
    </source>
</evidence>
<dbReference type="AlphaFoldDB" id="A0A2T7BGV4"/>
<dbReference type="Proteomes" id="UP000244450">
    <property type="component" value="Unassembled WGS sequence"/>
</dbReference>
<organism evidence="1 2">
    <name type="scientific">Chitinophaga parva</name>
    <dbReference type="NCBI Taxonomy" id="2169414"/>
    <lineage>
        <taxon>Bacteria</taxon>
        <taxon>Pseudomonadati</taxon>
        <taxon>Bacteroidota</taxon>
        <taxon>Chitinophagia</taxon>
        <taxon>Chitinophagales</taxon>
        <taxon>Chitinophagaceae</taxon>
        <taxon>Chitinophaga</taxon>
    </lineage>
</organism>
<reference evidence="1 2" key="1">
    <citation type="submission" date="2018-04" db="EMBL/GenBank/DDBJ databases">
        <title>Chitinophaga fuyangensis sp. nov., isolated from soil in a chemical factory.</title>
        <authorList>
            <person name="Chen K."/>
        </authorList>
    </citation>
    <scope>NUCLEOTIDE SEQUENCE [LARGE SCALE GENOMIC DNA]</scope>
    <source>
        <strain evidence="1 2">LY-1</strain>
    </source>
</reference>
<comment type="caution">
    <text evidence="1">The sequence shown here is derived from an EMBL/GenBank/DDBJ whole genome shotgun (WGS) entry which is preliminary data.</text>
</comment>
<evidence type="ECO:0000313" key="2">
    <source>
        <dbReference type="Proteomes" id="UP000244450"/>
    </source>
</evidence>
<dbReference type="OrthoDB" id="679060at2"/>
<dbReference type="EMBL" id="QCYK01000002">
    <property type="protein sequence ID" value="PUZ25473.1"/>
    <property type="molecule type" value="Genomic_DNA"/>
</dbReference>
<gene>
    <name evidence="1" type="ORF">DCC81_14395</name>
</gene>
<proteinExistence type="predicted"/>
<dbReference type="RefSeq" id="WP_108687313.1">
    <property type="nucleotide sequence ID" value="NZ_QCYK01000002.1"/>
</dbReference>
<accession>A0A2T7BGV4</accession>
<sequence length="86" mass="9450">MEQFTLDFDLDGKGYIVVVTPQTMPDGTIYNARLEDLDIRFLPAEDGSLLPVSTTGADPRLLNAIATRILERVNAKNRGKDMGSIP</sequence>
<protein>
    <submittedName>
        <fullName evidence="1">Uncharacterized protein</fullName>
    </submittedName>
</protein>